<dbReference type="OrthoDB" id="2634326at2759"/>
<name>A0A9P7RKM6_9AGAR</name>
<evidence type="ECO:0000256" key="1">
    <source>
        <dbReference type="SAM" id="MobiDB-lite"/>
    </source>
</evidence>
<evidence type="ECO:0000313" key="2">
    <source>
        <dbReference type="EMBL" id="KAG7085282.1"/>
    </source>
</evidence>
<proteinExistence type="predicted"/>
<dbReference type="Proteomes" id="UP001049176">
    <property type="component" value="Unassembled WGS sequence"/>
</dbReference>
<comment type="caution">
    <text evidence="2">The sequence shown here is derived from an EMBL/GenBank/DDBJ whole genome shotgun (WGS) entry which is preliminary data.</text>
</comment>
<dbReference type="GeneID" id="66082954"/>
<dbReference type="EMBL" id="MU249556">
    <property type="protein sequence ID" value="KAG7085282.1"/>
    <property type="molecule type" value="Genomic_DNA"/>
</dbReference>
<feature type="compositionally biased region" description="Basic residues" evidence="1">
    <location>
        <begin position="377"/>
        <end position="391"/>
    </location>
</feature>
<feature type="region of interest" description="Disordered" evidence="1">
    <location>
        <begin position="367"/>
        <end position="403"/>
    </location>
</feature>
<protein>
    <submittedName>
        <fullName evidence="2">Uncharacterized protein</fullName>
    </submittedName>
</protein>
<dbReference type="AlphaFoldDB" id="A0A9P7RKM6"/>
<sequence length="709" mass="79537">MALELTANDLTRNLHPSGVKQRITYRDGLVGSLCSRTREFITSPNFHTISSPPFGSTRDLYRRNDGLYGDDDPIQWPQSINQRNIYLSCIPRLPTADDHPYFTDMCMWTDIDESGMEFTYKGKQQKEGTLGTYLADQLDASLGRLRDRTTVYTMLSDESKDRNVIRLLEEFGNTIALCFSRIRSVSMPIRDLRRGLSEIRRGWCYSVALLDYTQIFHSRTTQIYVGREEGGEHVENRMGAFVWNDSDAMKLFNANLPVFYIRPYNAFDRQVISSVVPLSPPQICMVTASPPYPILLSSCQAGSDEKFAAIRSAAISCFDVQSPFENMHLPGAYASSFSISQSHKQIRSPGVSVPSTSSLTGVVRTSSSFTRAGPYPKSHKAPQQAKKHSRARGSDLPTQSQPSRFEDLAVQSPLLPPLLPSCRGINATINVRHSGILHDTAQPPKLTTVVPDPALIFRSPDEEKRLLYLKQWCHVRDAWLSYCRESSSPAEPVSGTVWKKILSLPSIGPWKTEKPVKSKQDSDHQAATQLLETVFTRHRPNSSIISSMNSVTISTSEAKRLVRELTFINFRHQLLSLDAVADQTAPEPNASITAAELKVLVANHRRNRKGVVNAIFGNGGDVFTWSDVTLRTGFVADSWAHRVGALRSFWRLMSDWPVDKSGIWNRGLDPNLPHLVGPGKEWETLLFQTYAQTYFNFLGHPPILPRVFG</sequence>
<reference evidence="2" key="1">
    <citation type="journal article" date="2021" name="Genome Biol. Evol.">
        <title>The assembled and annotated genome of the fairy-ring fungus Marasmius oreades.</title>
        <authorList>
            <person name="Hiltunen M."/>
            <person name="Ament-Velasquez S.L."/>
            <person name="Johannesson H."/>
        </authorList>
    </citation>
    <scope>NUCLEOTIDE SEQUENCE</scope>
    <source>
        <strain evidence="2">03SP1</strain>
    </source>
</reference>
<dbReference type="KEGG" id="more:E1B28_013879"/>
<gene>
    <name evidence="2" type="ORF">E1B28_013879</name>
</gene>
<evidence type="ECO:0000313" key="3">
    <source>
        <dbReference type="Proteomes" id="UP001049176"/>
    </source>
</evidence>
<keyword evidence="3" id="KW-1185">Reference proteome</keyword>
<organism evidence="2 3">
    <name type="scientific">Marasmius oreades</name>
    <name type="common">fairy-ring Marasmius</name>
    <dbReference type="NCBI Taxonomy" id="181124"/>
    <lineage>
        <taxon>Eukaryota</taxon>
        <taxon>Fungi</taxon>
        <taxon>Dikarya</taxon>
        <taxon>Basidiomycota</taxon>
        <taxon>Agaricomycotina</taxon>
        <taxon>Agaricomycetes</taxon>
        <taxon>Agaricomycetidae</taxon>
        <taxon>Agaricales</taxon>
        <taxon>Marasmiineae</taxon>
        <taxon>Marasmiaceae</taxon>
        <taxon>Marasmius</taxon>
    </lineage>
</organism>
<dbReference type="RefSeq" id="XP_043001753.1">
    <property type="nucleotide sequence ID" value="XM_043160676.1"/>
</dbReference>
<accession>A0A9P7RKM6</accession>